<comment type="caution">
    <text evidence="4">The sequence shown here is derived from an EMBL/GenBank/DDBJ whole genome shotgun (WGS) entry which is preliminary data.</text>
</comment>
<dbReference type="EMBL" id="JAAOYM010000001">
    <property type="protein sequence ID" value="NIJ12871.1"/>
    <property type="molecule type" value="Genomic_DNA"/>
</dbReference>
<dbReference type="Gene3D" id="3.40.50.360">
    <property type="match status" value="1"/>
</dbReference>
<dbReference type="InterPro" id="IPR029039">
    <property type="entry name" value="Flavoprotein-like_sf"/>
</dbReference>
<evidence type="ECO:0000259" key="3">
    <source>
        <dbReference type="Pfam" id="PF02525"/>
    </source>
</evidence>
<organism evidence="4 5">
    <name type="scientific">Saccharomonospora amisosensis</name>
    <dbReference type="NCBI Taxonomy" id="1128677"/>
    <lineage>
        <taxon>Bacteria</taxon>
        <taxon>Bacillati</taxon>
        <taxon>Actinomycetota</taxon>
        <taxon>Actinomycetes</taxon>
        <taxon>Pseudonocardiales</taxon>
        <taxon>Pseudonocardiaceae</taxon>
        <taxon>Saccharomonospora</taxon>
    </lineage>
</organism>
<dbReference type="AlphaFoldDB" id="A0A7X5URK3"/>
<feature type="domain" description="Flavodoxin-like fold" evidence="3">
    <location>
        <begin position="1"/>
        <end position="214"/>
    </location>
</feature>
<dbReference type="Pfam" id="PF02525">
    <property type="entry name" value="Flavodoxin_2"/>
    <property type="match status" value="1"/>
</dbReference>
<dbReference type="Proteomes" id="UP000545493">
    <property type="component" value="Unassembled WGS sequence"/>
</dbReference>
<dbReference type="InterPro" id="IPR051545">
    <property type="entry name" value="NAD(P)H_dehydrogenase_qn"/>
</dbReference>
<accession>A0A7X5URK3</accession>
<evidence type="ECO:0000256" key="1">
    <source>
        <dbReference type="ARBA" id="ARBA00006252"/>
    </source>
</evidence>
<sequence length="258" mass="28714">MNVLWLFAHPERRSLNAALKNDGVRTLTELGHQVRVHDLYAMKWDPVVQPCDYGHDPDERLLVSKVSRQAHAANRLSPDIRAEQQAVRWADTLIVQFPMWWFGMPAILKGWFDRIFVNGFAFGVADPVTGRTMRYGDGGLAGKRAMVLTTIGARESSFGPRGIHGELCEVLFGVHHGIFFYSGIEALPPLAVYGADRADEADFAAAAERLRQRLAELEELPGLPFRHENGGDYDADLVLRPHLAPGETGVSIHSRHQG</sequence>
<dbReference type="PANTHER" id="PTHR10204">
    <property type="entry name" value="NAD P H OXIDOREDUCTASE-RELATED"/>
    <property type="match status" value="1"/>
</dbReference>
<dbReference type="PANTHER" id="PTHR10204:SF34">
    <property type="entry name" value="NAD(P)H DEHYDROGENASE [QUINONE] 1 ISOFORM 1"/>
    <property type="match status" value="1"/>
</dbReference>
<dbReference type="SUPFAM" id="SSF52218">
    <property type="entry name" value="Flavoproteins"/>
    <property type="match status" value="1"/>
</dbReference>
<evidence type="ECO:0000313" key="4">
    <source>
        <dbReference type="EMBL" id="NIJ12871.1"/>
    </source>
</evidence>
<proteinExistence type="inferred from homology"/>
<gene>
    <name evidence="4" type="ORF">FHU38_003215</name>
</gene>
<dbReference type="GO" id="GO:0005829">
    <property type="term" value="C:cytosol"/>
    <property type="evidence" value="ECO:0007669"/>
    <property type="project" value="TreeGrafter"/>
</dbReference>
<comment type="similarity">
    <text evidence="1">Belongs to the NAD(P)H dehydrogenase (quinone) family.</text>
</comment>
<dbReference type="GO" id="GO:0003955">
    <property type="term" value="F:NAD(P)H dehydrogenase (quinone) activity"/>
    <property type="evidence" value="ECO:0007669"/>
    <property type="project" value="UniProtKB-EC"/>
</dbReference>
<evidence type="ECO:0000313" key="5">
    <source>
        <dbReference type="Proteomes" id="UP000545493"/>
    </source>
</evidence>
<keyword evidence="2 4" id="KW-0560">Oxidoreductase</keyword>
<protein>
    <submittedName>
        <fullName evidence="4">NAD(P)H dehydrogenase (Quinone)</fullName>
        <ecNumber evidence="4">1.6.5.2</ecNumber>
    </submittedName>
</protein>
<dbReference type="EC" id="1.6.5.2" evidence="4"/>
<dbReference type="RefSeq" id="WP_167172239.1">
    <property type="nucleotide sequence ID" value="NZ_JAAOYM010000001.1"/>
</dbReference>
<dbReference type="InterPro" id="IPR003680">
    <property type="entry name" value="Flavodoxin_fold"/>
</dbReference>
<keyword evidence="5" id="KW-1185">Reference proteome</keyword>
<reference evidence="4 5" key="1">
    <citation type="submission" date="2020-03" db="EMBL/GenBank/DDBJ databases">
        <title>Sequencing the genomes of 1000 actinobacteria strains.</title>
        <authorList>
            <person name="Klenk H.-P."/>
        </authorList>
    </citation>
    <scope>NUCLEOTIDE SEQUENCE [LARGE SCALE GENOMIC DNA]</scope>
    <source>
        <strain evidence="4 5">DSM 45685</strain>
    </source>
</reference>
<evidence type="ECO:0000256" key="2">
    <source>
        <dbReference type="ARBA" id="ARBA00023002"/>
    </source>
</evidence>
<name>A0A7X5URK3_9PSEU</name>